<dbReference type="Proteomes" id="UP001386437">
    <property type="component" value="Unassembled WGS sequence"/>
</dbReference>
<dbReference type="InterPro" id="IPR025421">
    <property type="entry name" value="DUF4148"/>
</dbReference>
<dbReference type="EMBL" id="JACFYJ010000044">
    <property type="protein sequence ID" value="MEI6000100.1"/>
    <property type="molecule type" value="Genomic_DNA"/>
</dbReference>
<evidence type="ECO:0000256" key="1">
    <source>
        <dbReference type="SAM" id="SignalP"/>
    </source>
</evidence>
<sequence length="97" mass="10581">MKNFPLSASILFASTIALAGCAAGGAQQSATNLSAEQCRDLAALKNNAPPTRERTGSELAALRKAGYNPSRWFDPYYPEDLQAAQRQVDRWFASECR</sequence>
<accession>A0ABU8IWR5</accession>
<feature type="chain" id="PRO_5045805844" evidence="1">
    <location>
        <begin position="20"/>
        <end position="97"/>
    </location>
</feature>
<keyword evidence="3" id="KW-1185">Reference proteome</keyword>
<dbReference type="PROSITE" id="PS51257">
    <property type="entry name" value="PROKAR_LIPOPROTEIN"/>
    <property type="match status" value="1"/>
</dbReference>
<evidence type="ECO:0000313" key="3">
    <source>
        <dbReference type="Proteomes" id="UP001386437"/>
    </source>
</evidence>
<dbReference type="RefSeq" id="WP_336600073.1">
    <property type="nucleotide sequence ID" value="NZ_JACFYJ010000044.1"/>
</dbReference>
<proteinExistence type="predicted"/>
<evidence type="ECO:0000313" key="2">
    <source>
        <dbReference type="EMBL" id="MEI6000100.1"/>
    </source>
</evidence>
<name>A0ABU8IWR5_9BURK</name>
<gene>
    <name evidence="2" type="ORF">H3V53_23700</name>
</gene>
<keyword evidence="1" id="KW-0732">Signal</keyword>
<protein>
    <submittedName>
        <fullName evidence="2">DUF4148 domain-containing protein</fullName>
    </submittedName>
</protein>
<reference evidence="2 3" key="1">
    <citation type="journal article" date="2022" name="Arch. Microbiol.">
        <title>Paraburkholderia bengalensis sp. nov. isolated from roots of Oryza sativa, IR64.</title>
        <authorList>
            <person name="Nag P."/>
            <person name="Mondal N."/>
            <person name="Sarkar J."/>
            <person name="Das S."/>
        </authorList>
    </citation>
    <scope>NUCLEOTIDE SEQUENCE [LARGE SCALE GENOMIC DNA]</scope>
    <source>
        <strain evidence="2 3">IR64_4_BI</strain>
    </source>
</reference>
<comment type="caution">
    <text evidence="2">The sequence shown here is derived from an EMBL/GenBank/DDBJ whole genome shotgun (WGS) entry which is preliminary data.</text>
</comment>
<feature type="signal peptide" evidence="1">
    <location>
        <begin position="1"/>
        <end position="19"/>
    </location>
</feature>
<organism evidence="2 3">
    <name type="scientific">Paraburkholderia bengalensis</name>
    <dbReference type="NCBI Taxonomy" id="2747562"/>
    <lineage>
        <taxon>Bacteria</taxon>
        <taxon>Pseudomonadati</taxon>
        <taxon>Pseudomonadota</taxon>
        <taxon>Betaproteobacteria</taxon>
        <taxon>Burkholderiales</taxon>
        <taxon>Burkholderiaceae</taxon>
        <taxon>Paraburkholderia</taxon>
    </lineage>
</organism>
<dbReference type="Pfam" id="PF13663">
    <property type="entry name" value="DUF4148"/>
    <property type="match status" value="1"/>
</dbReference>